<keyword evidence="1" id="KW-0799">Topoisomerase</keyword>
<dbReference type="InterPro" id="IPR013497">
    <property type="entry name" value="Topo_IA_cen"/>
</dbReference>
<evidence type="ECO:0000313" key="5">
    <source>
        <dbReference type="EMBL" id="PWB05424.1"/>
    </source>
</evidence>
<accession>A0A2V1ITI6</accession>
<organism evidence="5 6">
    <name type="scientific">Paramuribaculum intestinale</name>
    <dbReference type="NCBI Taxonomy" id="2094151"/>
    <lineage>
        <taxon>Bacteria</taxon>
        <taxon>Pseudomonadati</taxon>
        <taxon>Bacteroidota</taxon>
        <taxon>Bacteroidia</taxon>
        <taxon>Bacteroidales</taxon>
        <taxon>Muribaculaceae</taxon>
        <taxon>Paramuribaculum</taxon>
    </lineage>
</organism>
<dbReference type="GO" id="GO:0003916">
    <property type="term" value="F:DNA topoisomerase activity"/>
    <property type="evidence" value="ECO:0007669"/>
    <property type="project" value="UniProtKB-KW"/>
</dbReference>
<dbReference type="InterPro" id="IPR023405">
    <property type="entry name" value="Topo_IA_core_domain"/>
</dbReference>
<dbReference type="Gene3D" id="3.40.50.140">
    <property type="match status" value="1"/>
</dbReference>
<dbReference type="Gene3D" id="1.10.290.10">
    <property type="entry name" value="Topoisomerase I, domain 4"/>
    <property type="match status" value="1"/>
</dbReference>
<keyword evidence="6" id="KW-1185">Reference proteome</keyword>
<dbReference type="EMBL" id="PUBV01000070">
    <property type="protein sequence ID" value="PWB05424.1"/>
    <property type="molecule type" value="Genomic_DNA"/>
</dbReference>
<evidence type="ECO:0000259" key="4">
    <source>
        <dbReference type="SMART" id="SM00437"/>
    </source>
</evidence>
<dbReference type="Proteomes" id="UP000244925">
    <property type="component" value="Unassembled WGS sequence"/>
</dbReference>
<reference evidence="6" key="1">
    <citation type="submission" date="2018-02" db="EMBL/GenBank/DDBJ databases">
        <authorList>
            <person name="Clavel T."/>
            <person name="Strowig T."/>
        </authorList>
    </citation>
    <scope>NUCLEOTIDE SEQUENCE [LARGE SCALE GENOMIC DNA]</scope>
    <source>
        <strain evidence="6">DSM 100764</strain>
    </source>
</reference>
<protein>
    <submittedName>
        <fullName evidence="5">Type IA DNA topoisomerase</fullName>
    </submittedName>
</protein>
<dbReference type="InterPro" id="IPR013825">
    <property type="entry name" value="Topo_IA_cen_sub2"/>
</dbReference>
<evidence type="ECO:0000256" key="2">
    <source>
        <dbReference type="ARBA" id="ARBA00023125"/>
    </source>
</evidence>
<dbReference type="InterPro" id="IPR013826">
    <property type="entry name" value="Topo_IA_cen_sub3"/>
</dbReference>
<feature type="domain" description="DNA topoisomerase type IA DNA-binding" evidence="4">
    <location>
        <begin position="264"/>
        <end position="494"/>
    </location>
</feature>
<evidence type="ECO:0000256" key="3">
    <source>
        <dbReference type="ARBA" id="ARBA00023235"/>
    </source>
</evidence>
<evidence type="ECO:0000313" key="6">
    <source>
        <dbReference type="Proteomes" id="UP000244925"/>
    </source>
</evidence>
<proteinExistence type="predicted"/>
<sequence length="642" mass="71809">MNLVIANTNATAFAVSRALNCTDRTEDGYYTNDTMSIIVAHVAPDMVAPNTLQDYTGGSDFTKELPFVPTKHLYHVKDKKAAERIFALMRQADEVVFASNGGCIEQGMFDMLCQSAKVGRKRSRMWLTSLTNKAINHAYRYRTGGRGLYRLARAGNAMMACDNLFEINFGGTLAQAYGKGAFPLRRPDTSILWTLCELVDSRKKFRQGDKQYTFGMTVEYAGQHVKLCPANIWDDESVVLNRVSQLRNLMGGTLSAYVIDCSDVESQELVELFTHSTLQTEAMRQLGFLPAKTNALANALYEKGFISSPLTSVAELPKRMKDSLTKRYPGAKHFPYEDNSVCRHSHGIITTGRNPIFLSSDEEWLYGFIAKRVEQVFSQKRTERELVLCVPVANLELYGSAIVPDDFYIPEGSEIEVNVTGVSHSSFSEKYPGNVVGADFLETIYEYFEMEAGDDYPVCEYADMGLALQRLIDNGFVESILGELFPTEKARLLMALTRNTDFGCVGTVMSQIGDMEKTVWDGGTLAILHKYEDWLSTQIITLITDTAIFCAKPMAHRCPKCGQVTLTEYPMVISCAHCNFSLPKQFRGYDFTAKDIDQLLTHRYTSPIYGLKGRKGRKYCDALVLDARFRLTSAPSEASILS</sequence>
<dbReference type="SUPFAM" id="SSF56712">
    <property type="entry name" value="Prokaryotic type I DNA topoisomerase"/>
    <property type="match status" value="1"/>
</dbReference>
<dbReference type="SMART" id="SM00437">
    <property type="entry name" value="TOP1Ac"/>
    <property type="match status" value="1"/>
</dbReference>
<gene>
    <name evidence="5" type="ORF">C5O25_12720</name>
</gene>
<dbReference type="AlphaFoldDB" id="A0A2V1ITI6"/>
<dbReference type="Pfam" id="PF01131">
    <property type="entry name" value="Topoisom_bac"/>
    <property type="match status" value="1"/>
</dbReference>
<dbReference type="GO" id="GO:0003677">
    <property type="term" value="F:DNA binding"/>
    <property type="evidence" value="ECO:0007669"/>
    <property type="project" value="UniProtKB-KW"/>
</dbReference>
<dbReference type="RefSeq" id="WP_107037074.1">
    <property type="nucleotide sequence ID" value="NZ_CAONOM010000002.1"/>
</dbReference>
<dbReference type="InterPro" id="IPR003602">
    <property type="entry name" value="Topo_IA_DNA-bd_dom"/>
</dbReference>
<dbReference type="InterPro" id="IPR013824">
    <property type="entry name" value="Topo_IA_cen_sub1"/>
</dbReference>
<dbReference type="Gene3D" id="1.10.460.10">
    <property type="entry name" value="Topoisomerase I, domain 2"/>
    <property type="match status" value="1"/>
</dbReference>
<keyword evidence="3 5" id="KW-0413">Isomerase</keyword>
<name>A0A2V1ITI6_9BACT</name>
<dbReference type="Gene3D" id="2.70.20.10">
    <property type="entry name" value="Topoisomerase I, domain 3"/>
    <property type="match status" value="1"/>
</dbReference>
<evidence type="ECO:0000256" key="1">
    <source>
        <dbReference type="ARBA" id="ARBA00023029"/>
    </source>
</evidence>
<dbReference type="GO" id="GO:0006265">
    <property type="term" value="P:DNA topological change"/>
    <property type="evidence" value="ECO:0007669"/>
    <property type="project" value="InterPro"/>
</dbReference>
<comment type="caution">
    <text evidence="5">The sequence shown here is derived from an EMBL/GenBank/DDBJ whole genome shotgun (WGS) entry which is preliminary data.</text>
</comment>
<keyword evidence="2" id="KW-0238">DNA-binding</keyword>